<dbReference type="AlphaFoldDB" id="A0A9P7V9H6"/>
<dbReference type="GO" id="GO:0051864">
    <property type="term" value="F:histone H3K36 demethylase activity"/>
    <property type="evidence" value="ECO:0007669"/>
    <property type="project" value="TreeGrafter"/>
</dbReference>
<keyword evidence="5" id="KW-1185">Reference proteome</keyword>
<dbReference type="InterPro" id="IPR003349">
    <property type="entry name" value="JmjN"/>
</dbReference>
<evidence type="ECO:0000256" key="1">
    <source>
        <dbReference type="SAM" id="MobiDB-lite"/>
    </source>
</evidence>
<dbReference type="PANTHER" id="PTHR10694">
    <property type="entry name" value="LYSINE-SPECIFIC DEMETHYLASE"/>
    <property type="match status" value="1"/>
</dbReference>
<gene>
    <name evidence="4" type="ORF">KQ657_000384</name>
</gene>
<sequence length="501" mass="58704">MNRSKFQTDDLVIIEPSYYSDGIPVFHPTSKQFDNFYQFNKAINKYGMKSGIIKVIPPRKWLDLLAHNYSDDRINGIKIRNPIIQHIHGTSNGVYSQQNVERNRSYNIYQWKKMSESSAHQPPTSTSLSRSKRGNADHDHKHNNDKDHDNANHDNDGAYHSKLPVDGKKFNIDTSEFTSKRCQALEKVYWKSLTYTEPMYGADVLGSIFDDTITSWNVNHLPNVLDLMEEKVPGVNDAYLYAGLWKATFAWHLEDQDLYSINYIHFGAPKQWYLIPQNQETKFFELMKQIYDDEWRSCPEFLRHKTFLVSPQFLDKHGIKYNKVIHYQGEFIITYPYGYHAGFNYGYNLAESVNFALDDWFIIGEVANICQCIPDAVHININELRSKFYGTPCIPDDTDTDDDKEKEEVQQLNPKKRSTPDLKRLSLHKIQYETSAAEVRCGLVVFNDQQNFQLQLLNYPQLDKIESVPYRDVIVDDDWNYFWVKQRKLTLSLKMDRTIHK</sequence>
<dbReference type="Pfam" id="PF02373">
    <property type="entry name" value="JmjC"/>
    <property type="match status" value="1"/>
</dbReference>
<dbReference type="GO" id="GO:0032454">
    <property type="term" value="F:histone H3K9 demethylase activity"/>
    <property type="evidence" value="ECO:0007669"/>
    <property type="project" value="TreeGrafter"/>
</dbReference>
<feature type="compositionally biased region" description="Acidic residues" evidence="1">
    <location>
        <begin position="396"/>
        <end position="405"/>
    </location>
</feature>
<evidence type="ECO:0000259" key="2">
    <source>
        <dbReference type="PROSITE" id="PS51183"/>
    </source>
</evidence>
<dbReference type="GO" id="GO:0000785">
    <property type="term" value="C:chromatin"/>
    <property type="evidence" value="ECO:0007669"/>
    <property type="project" value="TreeGrafter"/>
</dbReference>
<dbReference type="PROSITE" id="PS51183">
    <property type="entry name" value="JMJN"/>
    <property type="match status" value="1"/>
</dbReference>
<feature type="compositionally biased region" description="Polar residues" evidence="1">
    <location>
        <begin position="116"/>
        <end position="129"/>
    </location>
</feature>
<dbReference type="EMBL" id="JAHMUF010000010">
    <property type="protein sequence ID" value="KAG7193697.1"/>
    <property type="molecule type" value="Genomic_DNA"/>
</dbReference>
<dbReference type="GO" id="GO:0005634">
    <property type="term" value="C:nucleus"/>
    <property type="evidence" value="ECO:0007669"/>
    <property type="project" value="TreeGrafter"/>
</dbReference>
<reference evidence="4" key="1">
    <citation type="submission" date="2021-03" db="EMBL/GenBank/DDBJ databases">
        <authorList>
            <person name="Palmer J.M."/>
        </authorList>
    </citation>
    <scope>NUCLEOTIDE SEQUENCE</scope>
    <source>
        <strain evidence="4">ARV_011</strain>
    </source>
</reference>
<dbReference type="PROSITE" id="PS51184">
    <property type="entry name" value="JMJC"/>
    <property type="match status" value="1"/>
</dbReference>
<feature type="domain" description="JmjN" evidence="2">
    <location>
        <begin position="23"/>
        <end position="64"/>
    </location>
</feature>
<dbReference type="SMART" id="SM00545">
    <property type="entry name" value="JmjN"/>
    <property type="match status" value="1"/>
</dbReference>
<evidence type="ECO:0000259" key="3">
    <source>
        <dbReference type="PROSITE" id="PS51184"/>
    </source>
</evidence>
<feature type="region of interest" description="Disordered" evidence="1">
    <location>
        <begin position="396"/>
        <end position="417"/>
    </location>
</feature>
<accession>A0A9P7V9H6</accession>
<proteinExistence type="predicted"/>
<dbReference type="RefSeq" id="XP_043049245.1">
    <property type="nucleotide sequence ID" value="XM_043191233.1"/>
</dbReference>
<dbReference type="GO" id="GO:0010468">
    <property type="term" value="P:regulation of gene expression"/>
    <property type="evidence" value="ECO:0007669"/>
    <property type="project" value="TreeGrafter"/>
</dbReference>
<dbReference type="SMART" id="SM00558">
    <property type="entry name" value="JmjC"/>
    <property type="match status" value="1"/>
</dbReference>
<organism evidence="4 5">
    <name type="scientific">Scheffersomyces spartinae</name>
    <dbReference type="NCBI Taxonomy" id="45513"/>
    <lineage>
        <taxon>Eukaryota</taxon>
        <taxon>Fungi</taxon>
        <taxon>Dikarya</taxon>
        <taxon>Ascomycota</taxon>
        <taxon>Saccharomycotina</taxon>
        <taxon>Pichiomycetes</taxon>
        <taxon>Debaryomycetaceae</taxon>
        <taxon>Scheffersomyces</taxon>
    </lineage>
</organism>
<name>A0A9P7V9H6_9ASCO</name>
<dbReference type="PANTHER" id="PTHR10694:SF7">
    <property type="entry name" value="[HISTONE H3]-TRIMETHYL-L-LYSINE(9) DEMETHYLASE"/>
    <property type="match status" value="1"/>
</dbReference>
<evidence type="ECO:0000313" key="4">
    <source>
        <dbReference type="EMBL" id="KAG7193697.1"/>
    </source>
</evidence>
<dbReference type="Gene3D" id="2.60.120.650">
    <property type="entry name" value="Cupin"/>
    <property type="match status" value="1"/>
</dbReference>
<protein>
    <submittedName>
        <fullName evidence="4">Uncharacterized protein</fullName>
    </submittedName>
</protein>
<comment type="caution">
    <text evidence="4">The sequence shown here is derived from an EMBL/GenBank/DDBJ whole genome shotgun (WGS) entry which is preliminary data.</text>
</comment>
<dbReference type="GeneID" id="66113758"/>
<evidence type="ECO:0000313" key="5">
    <source>
        <dbReference type="Proteomes" id="UP000790833"/>
    </source>
</evidence>
<dbReference type="Pfam" id="PF02375">
    <property type="entry name" value="JmjN"/>
    <property type="match status" value="1"/>
</dbReference>
<dbReference type="Proteomes" id="UP000790833">
    <property type="component" value="Unassembled WGS sequence"/>
</dbReference>
<dbReference type="InterPro" id="IPR003347">
    <property type="entry name" value="JmjC_dom"/>
</dbReference>
<feature type="region of interest" description="Disordered" evidence="1">
    <location>
        <begin position="114"/>
        <end position="160"/>
    </location>
</feature>
<feature type="domain" description="JmjC" evidence="3">
    <location>
        <begin position="210"/>
        <end position="372"/>
    </location>
</feature>
<dbReference type="OrthoDB" id="9547406at2759"/>
<dbReference type="SUPFAM" id="SSF51197">
    <property type="entry name" value="Clavaminate synthase-like"/>
    <property type="match status" value="1"/>
</dbReference>
<feature type="compositionally biased region" description="Basic and acidic residues" evidence="1">
    <location>
        <begin position="134"/>
        <end position="160"/>
    </location>
</feature>